<dbReference type="GO" id="GO:0099070">
    <property type="term" value="C:static microtubule bundle"/>
    <property type="evidence" value="ECO:0007669"/>
    <property type="project" value="UniProtKB-ARBA"/>
</dbReference>
<dbReference type="GO" id="GO:0005881">
    <property type="term" value="C:cytoplasmic microtubule"/>
    <property type="evidence" value="ECO:0007669"/>
    <property type="project" value="UniProtKB-ARBA"/>
</dbReference>
<dbReference type="GO" id="GO:0061863">
    <property type="term" value="F:microtubule plus end polymerase"/>
    <property type="evidence" value="ECO:0007669"/>
    <property type="project" value="InterPro"/>
</dbReference>
<dbReference type="GO" id="GO:1990498">
    <property type="term" value="C:mitotic spindle microtubule"/>
    <property type="evidence" value="ECO:0007669"/>
    <property type="project" value="UniProtKB-ARBA"/>
</dbReference>
<dbReference type="InterPro" id="IPR021133">
    <property type="entry name" value="HEAT_type_2"/>
</dbReference>
<proteinExistence type="inferred from homology"/>
<dbReference type="GO" id="GO:0044732">
    <property type="term" value="C:mitotic spindle pole body"/>
    <property type="evidence" value="ECO:0007669"/>
    <property type="project" value="UniProtKB-ARBA"/>
</dbReference>
<accession>A0A9N8VTR2</accession>
<keyword evidence="3" id="KW-0677">Repeat</keyword>
<dbReference type="InterPro" id="IPR016024">
    <property type="entry name" value="ARM-type_fold"/>
</dbReference>
<keyword evidence="4" id="KW-0206">Cytoskeleton</keyword>
<dbReference type="SUPFAM" id="SSF48371">
    <property type="entry name" value="ARM repeat"/>
    <property type="match status" value="2"/>
</dbReference>
<keyword evidence="7" id="KW-0175">Coiled coil</keyword>
<feature type="domain" description="TOG" evidence="9">
    <location>
        <begin position="572"/>
        <end position="805"/>
    </location>
</feature>
<feature type="compositionally biased region" description="Gly residues" evidence="8">
    <location>
        <begin position="1085"/>
        <end position="1099"/>
    </location>
</feature>
<reference evidence="10" key="1">
    <citation type="submission" date="2021-06" db="EMBL/GenBank/DDBJ databases">
        <authorList>
            <person name="Kallberg Y."/>
            <person name="Tangrot J."/>
            <person name="Rosling A."/>
        </authorList>
    </citation>
    <scope>NUCLEOTIDE SEQUENCE</scope>
    <source>
        <strain evidence="10">BR232B</strain>
    </source>
</reference>
<feature type="compositionally biased region" description="Basic and acidic residues" evidence="8">
    <location>
        <begin position="1573"/>
        <end position="1587"/>
    </location>
</feature>
<evidence type="ECO:0000256" key="2">
    <source>
        <dbReference type="ARBA" id="ARBA00022490"/>
    </source>
</evidence>
<feature type="domain" description="TOG" evidence="9">
    <location>
        <begin position="823"/>
        <end position="1055"/>
    </location>
</feature>
<keyword evidence="2" id="KW-0963">Cytoplasm</keyword>
<organism evidence="10 11">
    <name type="scientific">Paraglomus brasilianum</name>
    <dbReference type="NCBI Taxonomy" id="144538"/>
    <lineage>
        <taxon>Eukaryota</taxon>
        <taxon>Fungi</taxon>
        <taxon>Fungi incertae sedis</taxon>
        <taxon>Mucoromycota</taxon>
        <taxon>Glomeromycotina</taxon>
        <taxon>Glomeromycetes</taxon>
        <taxon>Paraglomerales</taxon>
        <taxon>Paraglomeraceae</taxon>
        <taxon>Paraglomus</taxon>
    </lineage>
</organism>
<name>A0A9N8VTR2_9GLOM</name>
<feature type="compositionally biased region" description="Basic and acidic residues" evidence="8">
    <location>
        <begin position="562"/>
        <end position="572"/>
    </location>
</feature>
<feature type="region of interest" description="Disordered" evidence="8">
    <location>
        <begin position="1049"/>
        <end position="1184"/>
    </location>
</feature>
<dbReference type="GO" id="GO:0051315">
    <property type="term" value="P:attachment of mitotic spindle microtubules to kinetochore"/>
    <property type="evidence" value="ECO:0007669"/>
    <property type="project" value="UniProtKB-ARBA"/>
</dbReference>
<feature type="domain" description="TOG" evidence="9">
    <location>
        <begin position="1"/>
        <end position="226"/>
    </location>
</feature>
<dbReference type="FunFam" id="1.25.10.10:FF:000068">
    <property type="entry name" value="cytoskeleton-associated protein 5 isoform X1"/>
    <property type="match status" value="1"/>
</dbReference>
<evidence type="ECO:0000313" key="11">
    <source>
        <dbReference type="Proteomes" id="UP000789739"/>
    </source>
</evidence>
<evidence type="ECO:0000313" key="10">
    <source>
        <dbReference type="EMBL" id="CAG8466241.1"/>
    </source>
</evidence>
<feature type="compositionally biased region" description="Low complexity" evidence="8">
    <location>
        <begin position="494"/>
        <end position="505"/>
    </location>
</feature>
<dbReference type="InterPro" id="IPR011989">
    <property type="entry name" value="ARM-like"/>
</dbReference>
<dbReference type="GO" id="GO:1990571">
    <property type="term" value="P:meiotic centromere clustering"/>
    <property type="evidence" value="ECO:0007669"/>
    <property type="project" value="UniProtKB-ARBA"/>
</dbReference>
<feature type="domain" description="TOG" evidence="9">
    <location>
        <begin position="260"/>
        <end position="492"/>
    </location>
</feature>
<dbReference type="Pfam" id="PF25757">
    <property type="entry name" value="TPR_DNAAF5"/>
    <property type="match status" value="1"/>
</dbReference>
<dbReference type="Pfam" id="PF21041">
    <property type="entry name" value="XMAP215_CLASP_TOG"/>
    <property type="match status" value="3"/>
</dbReference>
<dbReference type="GO" id="GO:0000022">
    <property type="term" value="P:mitotic spindle elongation"/>
    <property type="evidence" value="ECO:0007669"/>
    <property type="project" value="UniProtKB-ARBA"/>
</dbReference>
<feature type="compositionally biased region" description="Low complexity" evidence="8">
    <location>
        <begin position="526"/>
        <end position="535"/>
    </location>
</feature>
<comment type="caution">
    <text evidence="10">The sequence shown here is derived from an EMBL/GenBank/DDBJ whole genome shotgun (WGS) entry which is preliminary data.</text>
</comment>
<dbReference type="FunFam" id="1.25.10.10:FF:000063">
    <property type="entry name" value="Putative cytoskeleton-associated protein 5"/>
    <property type="match status" value="1"/>
</dbReference>
<evidence type="ECO:0000256" key="1">
    <source>
        <dbReference type="ARBA" id="ARBA00004245"/>
    </source>
</evidence>
<feature type="region of interest" description="Disordered" evidence="8">
    <location>
        <begin position="1203"/>
        <end position="1222"/>
    </location>
</feature>
<feature type="coiled-coil region" evidence="7">
    <location>
        <begin position="228"/>
        <end position="258"/>
    </location>
</feature>
<dbReference type="SMART" id="SM01349">
    <property type="entry name" value="TOG"/>
    <property type="match status" value="4"/>
</dbReference>
<sequence length="1738" mass="189714">MATPEEDFSALPLTERVKHKVWKARVSAYEELTKLWETSEAENDFKTYEGVLKNIATDANAVAQETGLTALLAFVQNAPNPTRARSSVVPAVVEKGFGSARAGTKRKAVNVILMFIEVDVPDPVVEDVINGLNAKQPKLVATTVSALKEIISNYGAKTVNVKPILKTLPKIFGHTDKAVRTEGTQLVIELYKWLGQAINPHLQELKPVQVKELNEAFEKLPPEKPKQLRLLRSQAAAAAEAEAEAQEEEAEEEKEIDAFDLAEPVDVLGKMAKDFYTKLGSTKWKERKEALDGLLEICNTPRIADGNFSDLVTALAKRMSDSNIIVVSLAANIIEILAKGLRNEFAKYKSIVVGPIVEKLKEKKKNVSDTLAKALDAVFVTVTLSDVVEEIVAAGKHKNPQVKSESIKWLVRCLKITKVAPNKTETKALSEMMVKACEDSAEPVRVAAMEGLGTMMKIVGDKAMIPFLEGLDEIKKGKAKEFCEKAEVKVKATTVKRPTPAPAAAEKPKPKTTKSPNGPPKKKAEAASAPTKSAPSGPPKKSVKTAKPAAAAAPPPPKKGGKAKEEEPVKYKYSDEDVEATFGEIVPSSETDGISDKQWKIRLAAITSLRQTLDSMDPAEVDPELVVRFLRKKPGWKESNYQVMTEAFGVMQMFSDKSTSFSKPAASLAIPILAEKLGDIKLKKPAGECLTSFAEKTSIQFVLAQAYEPLRKAKSPKTIADGLTWIHSAIMEFGIAGLQVRDLIDFLKFTLSNTNAAVRANSVTVLGALRIYVGPGVRTFIQDLNPTQLATIDAEFEKVADQAPPQPTKSSVEAKSSGDALDELFPKVDLGALITSKIIADCHSDKWKTRKEGMDQVKALVDANQRLKPNLGDFPAALKARLADSNKNLQMMALEICGKISTAMGKPFDRYVKIFVGPVTNVLTDQKATVRGSAIGTLDAMASACGLDPLVSSLATSLANENPLLRKDLLNWLSERLKDIEDKKKSPDLSPLITPMLSCLSDRNGDVRKAAQACLGPIINSAGYDHVVQKCGDLKGAIKQQIMPMIEAARPVSGGASKGKDIGKRPGPKSRLGGPSGGIRRIPGFGRGSQIGLGRGAPAGGFNSSSIPNGNGETAEHESPSTSSLPTFAHGSNLPSAPRGLQPPSGIGRGLPPPSRLQFSRLRKPGNTLNGQSNSAPASEAGSNKDVVPMDIDQPDHIAPTAMEAPSRSGIPGPFSSKLRAVPPERSPEIRMDYIINRILNADPQQSIEALKDFDKELNNSSAKVAGHVDELVNALALQIRFSYTKLEPQSHTLIRLCKHLVNALVLLFSNKELAVSVSQEYLTRLLQELAHRLLDPNLQVLECGQQLSKALNVAMVKVLENSDRNATALILILETSSANLRDVEDSASSAQVKFTELIMKCLWKLAKTVQENLKAGVLKPNMLLRDLNNFFLVTPPAEWKRRATEKVPLGEMPLRTVKTLLLELVTGLGDGVYDHLDLIEDPQRSYVYPYLHHMLEAHRKKAGQQQLPQQNYSQHQQHFNQHISQQQQPTHSRGTSISSIRSITSIGSDSSYPDNDSTHGSPAMEQDIQESTVREPPLREMPKREIPFNGSESMSPTSPRTPMSPRFPTLAGSIRTSGSHELEVNTQLTRIFQKIGTPRESRKGIQELYEFQKEHPEMESKISAQLETTSFYFQSYIRRGLSNIATEEEEKHRASMIAEARNVFPASTGRADSVSPPLEDEHKQKLLKLAELFGYPM</sequence>
<keyword evidence="11" id="KW-1185">Reference proteome</keyword>
<dbReference type="OrthoDB" id="205662at2759"/>
<dbReference type="EMBL" id="CAJVPI010000047">
    <property type="protein sequence ID" value="CAG8466241.1"/>
    <property type="molecule type" value="Genomic_DNA"/>
</dbReference>
<dbReference type="FunFam" id="1.25.10.10:FF:000019">
    <property type="entry name" value="Cytoskeleton-associated protein 5"/>
    <property type="match status" value="1"/>
</dbReference>
<dbReference type="InterPro" id="IPR057978">
    <property type="entry name" value="TPR_DAAF5"/>
</dbReference>
<feature type="compositionally biased region" description="Low complexity" evidence="8">
    <location>
        <begin position="1594"/>
        <end position="1606"/>
    </location>
</feature>
<feature type="compositionally biased region" description="Polar residues" evidence="8">
    <location>
        <begin position="1504"/>
        <end position="1514"/>
    </location>
</feature>
<evidence type="ECO:0000256" key="7">
    <source>
        <dbReference type="SAM" id="Coils"/>
    </source>
</evidence>
<dbReference type="Proteomes" id="UP000789739">
    <property type="component" value="Unassembled WGS sequence"/>
</dbReference>
<dbReference type="GO" id="GO:0051010">
    <property type="term" value="F:microtubule plus-end binding"/>
    <property type="evidence" value="ECO:0007669"/>
    <property type="project" value="InterPro"/>
</dbReference>
<evidence type="ECO:0000259" key="9">
    <source>
        <dbReference type="SMART" id="SM01349"/>
    </source>
</evidence>
<dbReference type="InterPro" id="IPR048491">
    <property type="entry name" value="XMAP215_CLASP_TOG"/>
</dbReference>
<feature type="compositionally biased region" description="Polar residues" evidence="8">
    <location>
        <begin position="1167"/>
        <end position="1177"/>
    </location>
</feature>
<feature type="compositionally biased region" description="Low complexity" evidence="8">
    <location>
        <begin position="1515"/>
        <end position="1552"/>
    </location>
</feature>
<dbReference type="InterPro" id="IPR045110">
    <property type="entry name" value="XMAP215"/>
</dbReference>
<evidence type="ECO:0000256" key="4">
    <source>
        <dbReference type="ARBA" id="ARBA00023212"/>
    </source>
</evidence>
<feature type="compositionally biased region" description="Polar residues" evidence="8">
    <location>
        <begin position="1102"/>
        <end position="1112"/>
    </location>
</feature>
<evidence type="ECO:0000256" key="6">
    <source>
        <dbReference type="PROSITE-ProRule" id="PRU00103"/>
    </source>
</evidence>
<evidence type="ECO:0000256" key="8">
    <source>
        <dbReference type="SAM" id="MobiDB-lite"/>
    </source>
</evidence>
<evidence type="ECO:0000256" key="5">
    <source>
        <dbReference type="ARBA" id="ARBA00025722"/>
    </source>
</evidence>
<dbReference type="InterPro" id="IPR034085">
    <property type="entry name" value="TOG"/>
</dbReference>
<evidence type="ECO:0000256" key="3">
    <source>
        <dbReference type="ARBA" id="ARBA00022737"/>
    </source>
</evidence>
<feature type="repeat" description="HEAT" evidence="6">
    <location>
        <begin position="429"/>
        <end position="464"/>
    </location>
</feature>
<feature type="region of interest" description="Disordered" evidence="8">
    <location>
        <begin position="1500"/>
        <end position="1606"/>
    </location>
</feature>
<dbReference type="GO" id="GO:0030951">
    <property type="term" value="P:establishment or maintenance of microtubule cytoskeleton polarity"/>
    <property type="evidence" value="ECO:0007669"/>
    <property type="project" value="InterPro"/>
</dbReference>
<dbReference type="Gene3D" id="1.25.10.10">
    <property type="entry name" value="Leucine-rich Repeat Variant"/>
    <property type="match status" value="4"/>
</dbReference>
<comment type="similarity">
    <text evidence="5">Belongs to the TOG/XMAP215 family.</text>
</comment>
<dbReference type="PANTHER" id="PTHR12609">
    <property type="entry name" value="MICROTUBULE ASSOCIATED PROTEIN XMAP215"/>
    <property type="match status" value="1"/>
</dbReference>
<comment type="subcellular location">
    <subcellularLocation>
        <location evidence="1">Cytoplasm</location>
        <location evidence="1">Cytoskeleton</location>
    </subcellularLocation>
</comment>
<dbReference type="PROSITE" id="PS50077">
    <property type="entry name" value="HEAT_REPEAT"/>
    <property type="match status" value="1"/>
</dbReference>
<feature type="region of interest" description="Disordered" evidence="8">
    <location>
        <begin position="494"/>
        <end position="572"/>
    </location>
</feature>
<protein>
    <submittedName>
        <fullName evidence="10">2809_t:CDS:1</fullName>
    </submittedName>
</protein>
<dbReference type="GO" id="GO:0046785">
    <property type="term" value="P:microtubule polymerization"/>
    <property type="evidence" value="ECO:0007669"/>
    <property type="project" value="InterPro"/>
</dbReference>
<gene>
    <name evidence="10" type="ORF">PBRASI_LOCUS845</name>
</gene>